<organism evidence="1 2">
    <name type="scientific">Aaosphaeria arxii CBS 175.79</name>
    <dbReference type="NCBI Taxonomy" id="1450172"/>
    <lineage>
        <taxon>Eukaryota</taxon>
        <taxon>Fungi</taxon>
        <taxon>Dikarya</taxon>
        <taxon>Ascomycota</taxon>
        <taxon>Pezizomycotina</taxon>
        <taxon>Dothideomycetes</taxon>
        <taxon>Pleosporomycetidae</taxon>
        <taxon>Pleosporales</taxon>
        <taxon>Pleosporales incertae sedis</taxon>
        <taxon>Aaosphaeria</taxon>
    </lineage>
</organism>
<dbReference type="RefSeq" id="XP_033387023.1">
    <property type="nucleotide sequence ID" value="XM_033520709.1"/>
</dbReference>
<protein>
    <submittedName>
        <fullName evidence="1">Uncharacterized protein</fullName>
    </submittedName>
</protein>
<dbReference type="EMBL" id="ML978067">
    <property type="protein sequence ID" value="KAF2018684.1"/>
    <property type="molecule type" value="Genomic_DNA"/>
</dbReference>
<dbReference type="Proteomes" id="UP000799778">
    <property type="component" value="Unassembled WGS sequence"/>
</dbReference>
<keyword evidence="2" id="KW-1185">Reference proteome</keyword>
<name>A0A6A5Y287_9PLEO</name>
<dbReference type="GeneID" id="54278106"/>
<evidence type="ECO:0000313" key="1">
    <source>
        <dbReference type="EMBL" id="KAF2018684.1"/>
    </source>
</evidence>
<evidence type="ECO:0000313" key="2">
    <source>
        <dbReference type="Proteomes" id="UP000799778"/>
    </source>
</evidence>
<proteinExistence type="predicted"/>
<reference evidence="1" key="1">
    <citation type="journal article" date="2020" name="Stud. Mycol.">
        <title>101 Dothideomycetes genomes: a test case for predicting lifestyles and emergence of pathogens.</title>
        <authorList>
            <person name="Haridas S."/>
            <person name="Albert R."/>
            <person name="Binder M."/>
            <person name="Bloem J."/>
            <person name="Labutti K."/>
            <person name="Salamov A."/>
            <person name="Andreopoulos B."/>
            <person name="Baker S."/>
            <person name="Barry K."/>
            <person name="Bills G."/>
            <person name="Bluhm B."/>
            <person name="Cannon C."/>
            <person name="Castanera R."/>
            <person name="Culley D."/>
            <person name="Daum C."/>
            <person name="Ezra D."/>
            <person name="Gonzalez J."/>
            <person name="Henrissat B."/>
            <person name="Kuo A."/>
            <person name="Liang C."/>
            <person name="Lipzen A."/>
            <person name="Lutzoni F."/>
            <person name="Magnuson J."/>
            <person name="Mondo S."/>
            <person name="Nolan M."/>
            <person name="Ohm R."/>
            <person name="Pangilinan J."/>
            <person name="Park H.-J."/>
            <person name="Ramirez L."/>
            <person name="Alfaro M."/>
            <person name="Sun H."/>
            <person name="Tritt A."/>
            <person name="Yoshinaga Y."/>
            <person name="Zwiers L.-H."/>
            <person name="Turgeon B."/>
            <person name="Goodwin S."/>
            <person name="Spatafora J."/>
            <person name="Crous P."/>
            <person name="Grigoriev I."/>
        </authorList>
    </citation>
    <scope>NUCLEOTIDE SEQUENCE</scope>
    <source>
        <strain evidence="1">CBS 175.79</strain>
    </source>
</reference>
<dbReference type="AlphaFoldDB" id="A0A6A5Y287"/>
<accession>A0A6A5Y287</accession>
<sequence length="159" mass="17412">MDHHELVALSTHANSRTHLAPCSALHNSAISLFQSSLEFRFKRFGFNDPRPHSIMFDVVRGSWRFKLGRGGGAGCGAEAMQDTSMYDGRRSIQHGAPPVTHFTKGSNRTKTSLMGGAGRLVERIVVQTSIPELAHTYYAYRLGRAGTVPLLLAEVCVCP</sequence>
<gene>
    <name evidence="1" type="ORF">BU24DRAFT_102036</name>
</gene>